<reference evidence="2 3" key="1">
    <citation type="submission" date="2022-01" db="EMBL/GenBank/DDBJ databases">
        <title>Whole genome-based taxonomy of the Shewanellaceae.</title>
        <authorList>
            <person name="Martin-Rodriguez A.J."/>
        </authorList>
    </citation>
    <scope>NUCLEOTIDE SEQUENCE [LARGE SCALE GENOMIC DNA]</scope>
    <source>
        <strain evidence="2 3">DSM 17177</strain>
    </source>
</reference>
<gene>
    <name evidence="2" type="ORF">L2764_21325</name>
</gene>
<evidence type="ECO:0000259" key="1">
    <source>
        <dbReference type="Pfam" id="PF07791"/>
    </source>
</evidence>
<evidence type="ECO:0000313" key="3">
    <source>
        <dbReference type="Proteomes" id="UP001203423"/>
    </source>
</evidence>
<protein>
    <recommendedName>
        <fullName evidence="1">Immunity MXAN-0049 protein domain-containing protein</fullName>
    </recommendedName>
</protein>
<dbReference type="RefSeq" id="WP_248942354.1">
    <property type="nucleotide sequence ID" value="NZ_JAKIKS010000117.1"/>
</dbReference>
<accession>A0ABT0LGW8</accession>
<dbReference type="InterPro" id="IPR012433">
    <property type="entry name" value="Imm11"/>
</dbReference>
<keyword evidence="3" id="KW-1185">Reference proteome</keyword>
<comment type="caution">
    <text evidence="2">The sequence shown here is derived from an EMBL/GenBank/DDBJ whole genome shotgun (WGS) entry which is preliminary data.</text>
</comment>
<name>A0ABT0LGW8_9GAMM</name>
<evidence type="ECO:0000313" key="2">
    <source>
        <dbReference type="EMBL" id="MCL1126946.1"/>
    </source>
</evidence>
<sequence>MYWIMFTERLNDDEEILYDVPKVITDSNLKCNRASHITGSYPLIELSPEGGFRTLSDNLTAPGFKGLLANRRVSDTLREVGANNIQEFPVLLQGVNDNQDCSDYNLINVIGDADIIDYDKSDVVLRRPGNIKRINALSFIDTSDMPLPYVFRLTSFLPLIIAHDRVKQAFEAKNITGFTFYKPEDFSL</sequence>
<dbReference type="EMBL" id="JAKIKS010000117">
    <property type="protein sequence ID" value="MCL1126946.1"/>
    <property type="molecule type" value="Genomic_DNA"/>
</dbReference>
<dbReference type="Proteomes" id="UP001203423">
    <property type="component" value="Unassembled WGS sequence"/>
</dbReference>
<dbReference type="Pfam" id="PF07791">
    <property type="entry name" value="Imm11"/>
    <property type="match status" value="1"/>
</dbReference>
<feature type="domain" description="Immunity MXAN-0049 protein" evidence="1">
    <location>
        <begin position="68"/>
        <end position="182"/>
    </location>
</feature>
<organism evidence="2 3">
    <name type="scientific">Shewanella surugensis</name>
    <dbReference type="NCBI Taxonomy" id="212020"/>
    <lineage>
        <taxon>Bacteria</taxon>
        <taxon>Pseudomonadati</taxon>
        <taxon>Pseudomonadota</taxon>
        <taxon>Gammaproteobacteria</taxon>
        <taxon>Alteromonadales</taxon>
        <taxon>Shewanellaceae</taxon>
        <taxon>Shewanella</taxon>
    </lineage>
</organism>
<proteinExistence type="predicted"/>